<feature type="compositionally biased region" description="Low complexity" evidence="1">
    <location>
        <begin position="203"/>
        <end position="212"/>
    </location>
</feature>
<feature type="region of interest" description="Disordered" evidence="1">
    <location>
        <begin position="304"/>
        <end position="328"/>
    </location>
</feature>
<feature type="region of interest" description="Disordered" evidence="1">
    <location>
        <begin position="34"/>
        <end position="217"/>
    </location>
</feature>
<reference evidence="2 3" key="1">
    <citation type="submission" date="2017-03" db="EMBL/GenBank/DDBJ databases">
        <title>WGS assembly of Porphyra umbilicalis.</title>
        <authorList>
            <person name="Brawley S.H."/>
            <person name="Blouin N.A."/>
            <person name="Ficko-Blean E."/>
            <person name="Wheeler G.L."/>
            <person name="Lohr M."/>
            <person name="Goodson H.V."/>
            <person name="Jenkins J.W."/>
            <person name="Blaby-Haas C.E."/>
            <person name="Helliwell K.E."/>
            <person name="Chan C."/>
            <person name="Marriage T."/>
            <person name="Bhattacharya D."/>
            <person name="Klein A.S."/>
            <person name="Badis Y."/>
            <person name="Brodie J."/>
            <person name="Cao Y."/>
            <person name="Collen J."/>
            <person name="Dittami S.M."/>
            <person name="Gachon C.M."/>
            <person name="Green B.R."/>
            <person name="Karpowicz S."/>
            <person name="Kim J.W."/>
            <person name="Kudahl U."/>
            <person name="Lin S."/>
            <person name="Michel G."/>
            <person name="Mittag M."/>
            <person name="Olson B.J."/>
            <person name="Pangilinan J."/>
            <person name="Peng Y."/>
            <person name="Qiu H."/>
            <person name="Shu S."/>
            <person name="Singer J.T."/>
            <person name="Smith A.G."/>
            <person name="Sprecher B.N."/>
            <person name="Wagner V."/>
            <person name="Wang W."/>
            <person name="Wang Z.-Y."/>
            <person name="Yan J."/>
            <person name="Yarish C."/>
            <person name="Zoeuner-Riek S."/>
            <person name="Zhuang Y."/>
            <person name="Zou Y."/>
            <person name="Lindquist E.A."/>
            <person name="Grimwood J."/>
            <person name="Barry K."/>
            <person name="Rokhsar D.S."/>
            <person name="Schmutz J."/>
            <person name="Stiller J.W."/>
            <person name="Grossman A.R."/>
            <person name="Prochnik S.E."/>
        </authorList>
    </citation>
    <scope>NUCLEOTIDE SEQUENCE [LARGE SCALE GENOMIC DNA]</scope>
    <source>
        <strain evidence="2">4086291</strain>
    </source>
</reference>
<feature type="compositionally biased region" description="Basic residues" evidence="1">
    <location>
        <begin position="130"/>
        <end position="148"/>
    </location>
</feature>
<protein>
    <submittedName>
        <fullName evidence="2">Uncharacterized protein</fullName>
    </submittedName>
</protein>
<evidence type="ECO:0000313" key="3">
    <source>
        <dbReference type="Proteomes" id="UP000218209"/>
    </source>
</evidence>
<evidence type="ECO:0000256" key="1">
    <source>
        <dbReference type="SAM" id="MobiDB-lite"/>
    </source>
</evidence>
<evidence type="ECO:0000313" key="2">
    <source>
        <dbReference type="EMBL" id="OSX76043.1"/>
    </source>
</evidence>
<dbReference type="Proteomes" id="UP000218209">
    <property type="component" value="Unassembled WGS sequence"/>
</dbReference>
<dbReference type="EMBL" id="KV918881">
    <property type="protein sequence ID" value="OSX76043.1"/>
    <property type="molecule type" value="Genomic_DNA"/>
</dbReference>
<feature type="compositionally biased region" description="Low complexity" evidence="1">
    <location>
        <begin position="34"/>
        <end position="47"/>
    </location>
</feature>
<proteinExistence type="predicted"/>
<feature type="compositionally biased region" description="Pro residues" evidence="1">
    <location>
        <begin position="103"/>
        <end position="120"/>
    </location>
</feature>
<name>A0A1X6P5X8_PORUM</name>
<accession>A0A1X6P5X8</accession>
<dbReference type="AlphaFoldDB" id="A0A1X6P5X8"/>
<gene>
    <name evidence="2" type="ORF">BU14_0208s0001</name>
</gene>
<organism evidence="2 3">
    <name type="scientific">Porphyra umbilicalis</name>
    <name type="common">Purple laver</name>
    <name type="synonym">Red alga</name>
    <dbReference type="NCBI Taxonomy" id="2786"/>
    <lineage>
        <taxon>Eukaryota</taxon>
        <taxon>Rhodophyta</taxon>
        <taxon>Bangiophyceae</taxon>
        <taxon>Bangiales</taxon>
        <taxon>Bangiaceae</taxon>
        <taxon>Porphyra</taxon>
    </lineage>
</organism>
<keyword evidence="3" id="KW-1185">Reference proteome</keyword>
<sequence length="328" mass="33784">MDTMAWTIPADVAAPPPPPLGLLEALSQAEAAATAAARAATPTAAAAWDEDGGPGSPCSPHTVPSTGGTFWETAPPADVEPTCGRRRPTIEAQVRRAVAPRASPAPPRPPLASAPRPPPRATRGQTAPWHCRRRWRRRRRAPPPRHARGCAVAGGWRGRWPPRPAGAPWGMPKSDPPTAGSRCERARRRAAPTAADGGGVCPGGAPAPSAAAPRRDGNRDGCFWRGVAPVGTASAVPANAASLPGACAVPCVMRALTAGGEMLRMGPRCPWGVASAGTAAASTGAPSAAALAVTTAVVDARRREGAVRRRAGRPLGDGRPRRWCPLRR</sequence>